<dbReference type="SUPFAM" id="SSF52172">
    <property type="entry name" value="CheY-like"/>
    <property type="match status" value="1"/>
</dbReference>
<dbReference type="SMART" id="SM00387">
    <property type="entry name" value="HATPase_c"/>
    <property type="match status" value="1"/>
</dbReference>
<dbReference type="InterPro" id="IPR003661">
    <property type="entry name" value="HisK_dim/P_dom"/>
</dbReference>
<evidence type="ECO:0000256" key="12">
    <source>
        <dbReference type="SAM" id="MobiDB-lite"/>
    </source>
</evidence>
<sequence length="414" mass="44860">MRRPDRKTGRRAAAGSGKTRAARPAAQTLVAHELRTPLSGLIAMLATLQRTSTDAQQHRLIELGQMAADHLLRLLDGIIDSALPASSAPEAFDLHALCRDTHDFWRESAQRKGLRLDLGLDGNVPAYVLGNPLRLRQILFNLLANALKFTHRGSVALRVRRPHASPTVRFTVEDSGVGIAADEQARLFRPFRRTRAARLSGYGGAGLGLAISQELVQAMGGRIALRSRIGLGTRVTVDLPLPVADGPPPPASVWPARPKEASTRTAQAPASRHTDETRAPAGDCHRPHHGRRILLAEDNPIARELIGLQLRQLGLAHDTAADGLEALGRLRTRQYGLLLTDVRMTGMSGAALARHIRRAGFCNLHGGPLPVIAFSAGHPASIAALDRRFDEWLTKPVSQAELAACLQRWLPKEA</sequence>
<dbReference type="GO" id="GO:0005886">
    <property type="term" value="C:plasma membrane"/>
    <property type="evidence" value="ECO:0007669"/>
    <property type="project" value="TreeGrafter"/>
</dbReference>
<dbReference type="OrthoDB" id="8570858at2"/>
<evidence type="ECO:0000259" key="13">
    <source>
        <dbReference type="PROSITE" id="PS50109"/>
    </source>
</evidence>
<dbReference type="AlphaFoldDB" id="A0A157QX61"/>
<dbReference type="SUPFAM" id="SSF47384">
    <property type="entry name" value="Homodimeric domain of signal transducing histidine kinase"/>
    <property type="match status" value="1"/>
</dbReference>
<name>A0A157QX61_9BORD</name>
<evidence type="ECO:0000256" key="8">
    <source>
        <dbReference type="ARBA" id="ARBA00023026"/>
    </source>
</evidence>
<dbReference type="FunFam" id="3.30.565.10:FF:000010">
    <property type="entry name" value="Sensor histidine kinase RcsC"/>
    <property type="match status" value="1"/>
</dbReference>
<evidence type="ECO:0000256" key="11">
    <source>
        <dbReference type="PROSITE-ProRule" id="PRU00169"/>
    </source>
</evidence>
<dbReference type="PROSITE" id="PS50109">
    <property type="entry name" value="HIS_KIN"/>
    <property type="match status" value="1"/>
</dbReference>
<dbReference type="Gene3D" id="1.10.287.130">
    <property type="match status" value="1"/>
</dbReference>
<feature type="compositionally biased region" description="Basic residues" evidence="12">
    <location>
        <begin position="1"/>
        <end position="10"/>
    </location>
</feature>
<dbReference type="Pfam" id="PF02518">
    <property type="entry name" value="HATPase_c"/>
    <property type="match status" value="1"/>
</dbReference>
<evidence type="ECO:0000256" key="10">
    <source>
        <dbReference type="ARBA" id="ARBA00070152"/>
    </source>
</evidence>
<keyword evidence="5" id="KW-0732">Signal</keyword>
<dbReference type="InterPro" id="IPR036097">
    <property type="entry name" value="HisK_dim/P_sf"/>
</dbReference>
<evidence type="ECO:0000256" key="3">
    <source>
        <dbReference type="ARBA" id="ARBA00022553"/>
    </source>
</evidence>
<feature type="region of interest" description="Disordered" evidence="12">
    <location>
        <begin position="242"/>
        <end position="287"/>
    </location>
</feature>
<evidence type="ECO:0000313" key="15">
    <source>
        <dbReference type="EMBL" id="SAI50268.1"/>
    </source>
</evidence>
<dbReference type="Gene3D" id="3.40.50.2300">
    <property type="match status" value="1"/>
</dbReference>
<evidence type="ECO:0000313" key="16">
    <source>
        <dbReference type="Proteomes" id="UP000077037"/>
    </source>
</evidence>
<evidence type="ECO:0000256" key="1">
    <source>
        <dbReference type="ARBA" id="ARBA00000085"/>
    </source>
</evidence>
<evidence type="ECO:0000259" key="14">
    <source>
        <dbReference type="PROSITE" id="PS50110"/>
    </source>
</evidence>
<evidence type="ECO:0000256" key="2">
    <source>
        <dbReference type="ARBA" id="ARBA00012438"/>
    </source>
</evidence>
<dbReference type="Gene3D" id="3.30.565.10">
    <property type="entry name" value="Histidine kinase-like ATPase, C-terminal domain"/>
    <property type="match status" value="1"/>
</dbReference>
<comment type="catalytic activity">
    <reaction evidence="1">
        <text>ATP + protein L-histidine = ADP + protein N-phospho-L-histidine.</text>
        <dbReference type="EC" id="2.7.13.3"/>
    </reaction>
</comment>
<feature type="domain" description="Histidine kinase" evidence="13">
    <location>
        <begin position="29"/>
        <end position="243"/>
    </location>
</feature>
<comment type="function">
    <text evidence="9">Member of the two-component regulatory system BvgS/BvgA. Phosphorylates BvgA via a four-step phosphorelay in response to environmental signals.</text>
</comment>
<gene>
    <name evidence="15" type="primary">bvgS1</name>
    <name evidence="15" type="ORF">SAMEA1982600_04154</name>
</gene>
<dbReference type="RefSeq" id="WP_066418326.1">
    <property type="nucleotide sequence ID" value="NZ_FKBS01000025.1"/>
</dbReference>
<organism evidence="15 16">
    <name type="scientific">Bordetella ansorpii</name>
    <dbReference type="NCBI Taxonomy" id="288768"/>
    <lineage>
        <taxon>Bacteria</taxon>
        <taxon>Pseudomonadati</taxon>
        <taxon>Pseudomonadota</taxon>
        <taxon>Betaproteobacteria</taxon>
        <taxon>Burkholderiales</taxon>
        <taxon>Alcaligenaceae</taxon>
        <taxon>Bordetella</taxon>
    </lineage>
</organism>
<dbReference type="InterPro" id="IPR003594">
    <property type="entry name" value="HATPase_dom"/>
</dbReference>
<dbReference type="InterPro" id="IPR001789">
    <property type="entry name" value="Sig_transdc_resp-reg_receiver"/>
</dbReference>
<accession>A0A157QX61</accession>
<dbReference type="CDD" id="cd17546">
    <property type="entry name" value="REC_hyHK_CKI1_RcsC-like"/>
    <property type="match status" value="1"/>
</dbReference>
<keyword evidence="3 11" id="KW-0597">Phosphoprotein</keyword>
<keyword evidence="4 15" id="KW-0808">Transferase</keyword>
<evidence type="ECO:0000256" key="4">
    <source>
        <dbReference type="ARBA" id="ARBA00022679"/>
    </source>
</evidence>
<dbReference type="InterPro" id="IPR005467">
    <property type="entry name" value="His_kinase_dom"/>
</dbReference>
<evidence type="ECO:0000256" key="6">
    <source>
        <dbReference type="ARBA" id="ARBA00022777"/>
    </source>
</evidence>
<dbReference type="EMBL" id="FKBS01000025">
    <property type="protein sequence ID" value="SAI50268.1"/>
    <property type="molecule type" value="Genomic_DNA"/>
</dbReference>
<evidence type="ECO:0000256" key="7">
    <source>
        <dbReference type="ARBA" id="ARBA00023012"/>
    </source>
</evidence>
<keyword evidence="8" id="KW-0843">Virulence</keyword>
<feature type="modified residue" description="4-aspartylphosphate" evidence="11">
    <location>
        <position position="341"/>
    </location>
</feature>
<keyword evidence="6" id="KW-0418">Kinase</keyword>
<dbReference type="Pfam" id="PF00512">
    <property type="entry name" value="HisKA"/>
    <property type="match status" value="1"/>
</dbReference>
<dbReference type="EC" id="2.7.13.3" evidence="2"/>
<dbReference type="InterPro" id="IPR036890">
    <property type="entry name" value="HATPase_C_sf"/>
</dbReference>
<feature type="region of interest" description="Disordered" evidence="12">
    <location>
        <begin position="1"/>
        <end position="25"/>
    </location>
</feature>
<dbReference type="PRINTS" id="PR00344">
    <property type="entry name" value="BCTRLSENSOR"/>
</dbReference>
<dbReference type="SUPFAM" id="SSF55874">
    <property type="entry name" value="ATPase domain of HSP90 chaperone/DNA topoisomerase II/histidine kinase"/>
    <property type="match status" value="1"/>
</dbReference>
<reference evidence="15 16" key="1">
    <citation type="submission" date="2016-03" db="EMBL/GenBank/DDBJ databases">
        <authorList>
            <consortium name="Pathogen Informatics"/>
        </authorList>
    </citation>
    <scope>NUCLEOTIDE SEQUENCE [LARGE SCALE GENOMIC DNA]</scope>
    <source>
        <strain evidence="15 16">NCTC13364</strain>
    </source>
</reference>
<dbReference type="SMART" id="SM00388">
    <property type="entry name" value="HisKA"/>
    <property type="match status" value="1"/>
</dbReference>
<dbReference type="InterPro" id="IPR011006">
    <property type="entry name" value="CheY-like_superfamily"/>
</dbReference>
<proteinExistence type="predicted"/>
<dbReference type="Proteomes" id="UP000077037">
    <property type="component" value="Unassembled WGS sequence"/>
</dbReference>
<evidence type="ECO:0000256" key="5">
    <source>
        <dbReference type="ARBA" id="ARBA00022729"/>
    </source>
</evidence>
<dbReference type="SMART" id="SM00448">
    <property type="entry name" value="REC"/>
    <property type="match status" value="1"/>
</dbReference>
<protein>
    <recommendedName>
        <fullName evidence="10">Virulence sensor protein BvgS</fullName>
        <ecNumber evidence="2">2.7.13.3</ecNumber>
    </recommendedName>
</protein>
<dbReference type="PANTHER" id="PTHR43047">
    <property type="entry name" value="TWO-COMPONENT HISTIDINE PROTEIN KINASE"/>
    <property type="match status" value="1"/>
</dbReference>
<dbReference type="CDD" id="cd00082">
    <property type="entry name" value="HisKA"/>
    <property type="match status" value="1"/>
</dbReference>
<dbReference type="PROSITE" id="PS50110">
    <property type="entry name" value="RESPONSE_REGULATORY"/>
    <property type="match status" value="1"/>
</dbReference>
<evidence type="ECO:0000256" key="9">
    <source>
        <dbReference type="ARBA" id="ARBA00058004"/>
    </source>
</evidence>
<keyword evidence="7" id="KW-0902">Two-component regulatory system</keyword>
<dbReference type="InterPro" id="IPR004358">
    <property type="entry name" value="Sig_transdc_His_kin-like_C"/>
</dbReference>
<dbReference type="GO" id="GO:0009927">
    <property type="term" value="F:histidine phosphotransfer kinase activity"/>
    <property type="evidence" value="ECO:0007669"/>
    <property type="project" value="TreeGrafter"/>
</dbReference>
<dbReference type="Pfam" id="PF00072">
    <property type="entry name" value="Response_reg"/>
    <property type="match status" value="1"/>
</dbReference>
<dbReference type="GO" id="GO:0000155">
    <property type="term" value="F:phosphorelay sensor kinase activity"/>
    <property type="evidence" value="ECO:0007669"/>
    <property type="project" value="InterPro"/>
</dbReference>
<feature type="domain" description="Response regulatory" evidence="14">
    <location>
        <begin position="292"/>
        <end position="410"/>
    </location>
</feature>
<dbReference type="PANTHER" id="PTHR43047:SF72">
    <property type="entry name" value="OSMOSENSING HISTIDINE PROTEIN KINASE SLN1"/>
    <property type="match status" value="1"/>
</dbReference>